<name>A0A2V0P2M7_9CHLO</name>
<proteinExistence type="predicted"/>
<feature type="region of interest" description="Disordered" evidence="1">
    <location>
        <begin position="94"/>
        <end position="159"/>
    </location>
</feature>
<evidence type="ECO:0000256" key="1">
    <source>
        <dbReference type="SAM" id="MobiDB-lite"/>
    </source>
</evidence>
<evidence type="ECO:0000313" key="2">
    <source>
        <dbReference type="EMBL" id="GBF91457.1"/>
    </source>
</evidence>
<dbReference type="AlphaFoldDB" id="A0A2V0P2M7"/>
<organism evidence="2 3">
    <name type="scientific">Raphidocelis subcapitata</name>
    <dbReference type="NCBI Taxonomy" id="307507"/>
    <lineage>
        <taxon>Eukaryota</taxon>
        <taxon>Viridiplantae</taxon>
        <taxon>Chlorophyta</taxon>
        <taxon>core chlorophytes</taxon>
        <taxon>Chlorophyceae</taxon>
        <taxon>CS clade</taxon>
        <taxon>Sphaeropleales</taxon>
        <taxon>Selenastraceae</taxon>
        <taxon>Raphidocelis</taxon>
    </lineage>
</organism>
<feature type="region of interest" description="Disordered" evidence="1">
    <location>
        <begin position="1"/>
        <end position="23"/>
    </location>
</feature>
<dbReference type="InParanoid" id="A0A2V0P2M7"/>
<keyword evidence="3" id="KW-1185">Reference proteome</keyword>
<feature type="compositionally biased region" description="Basic and acidic residues" evidence="1">
    <location>
        <begin position="1"/>
        <end position="10"/>
    </location>
</feature>
<reference evidence="2 3" key="1">
    <citation type="journal article" date="2018" name="Sci. Rep.">
        <title>Raphidocelis subcapitata (=Pseudokirchneriella subcapitata) provides an insight into genome evolution and environmental adaptations in the Sphaeropleales.</title>
        <authorList>
            <person name="Suzuki S."/>
            <person name="Yamaguchi H."/>
            <person name="Nakajima N."/>
            <person name="Kawachi M."/>
        </authorList>
    </citation>
    <scope>NUCLEOTIDE SEQUENCE [LARGE SCALE GENOMIC DNA]</scope>
    <source>
        <strain evidence="2 3">NIES-35</strain>
    </source>
</reference>
<feature type="compositionally biased region" description="Basic residues" evidence="1">
    <location>
        <begin position="148"/>
        <end position="159"/>
    </location>
</feature>
<feature type="compositionally biased region" description="Low complexity" evidence="1">
    <location>
        <begin position="137"/>
        <end position="147"/>
    </location>
</feature>
<sequence length="159" mass="17348">MGEARADRHAAPPRWSEVVHESRKTAAIAQARADSRARRRGYPLEVGPTARLPALLAVAGALSGLAAWRREGARLRGGGWRGLPFVRAVAALVDAQRAPRRPSAVRGQVKPRPVAPGPQRRGAAPSAAVWEEEQRQRQQQQQQGAPQKSKKKSKAKKKR</sequence>
<dbReference type="EMBL" id="BDRX01000024">
    <property type="protein sequence ID" value="GBF91457.1"/>
    <property type="molecule type" value="Genomic_DNA"/>
</dbReference>
<protein>
    <submittedName>
        <fullName evidence="2">Uncharacterized protein</fullName>
    </submittedName>
</protein>
<dbReference type="Proteomes" id="UP000247498">
    <property type="component" value="Unassembled WGS sequence"/>
</dbReference>
<gene>
    <name evidence="2" type="ORF">Rsub_04197</name>
</gene>
<evidence type="ECO:0000313" key="3">
    <source>
        <dbReference type="Proteomes" id="UP000247498"/>
    </source>
</evidence>
<accession>A0A2V0P2M7</accession>
<comment type="caution">
    <text evidence="2">The sequence shown here is derived from an EMBL/GenBank/DDBJ whole genome shotgun (WGS) entry which is preliminary data.</text>
</comment>